<dbReference type="GO" id="GO:0006412">
    <property type="term" value="P:translation"/>
    <property type="evidence" value="ECO:0007669"/>
    <property type="project" value="UniProtKB-KW"/>
</dbReference>
<evidence type="ECO:0000256" key="2">
    <source>
        <dbReference type="ARBA" id="ARBA00022490"/>
    </source>
</evidence>
<evidence type="ECO:0000256" key="6">
    <source>
        <dbReference type="PROSITE-ProRule" id="PRU00209"/>
    </source>
</evidence>
<keyword evidence="3 6" id="KW-0820">tRNA-binding</keyword>
<comment type="subcellular location">
    <subcellularLocation>
        <location evidence="1">Cytoplasm</location>
    </subcellularLocation>
</comment>
<dbReference type="Pfam" id="PF00043">
    <property type="entry name" value="GST_C"/>
    <property type="match status" value="1"/>
</dbReference>
<accession>A0A316YUI4</accession>
<evidence type="ECO:0000256" key="4">
    <source>
        <dbReference type="ARBA" id="ARBA00022884"/>
    </source>
</evidence>
<evidence type="ECO:0000256" key="3">
    <source>
        <dbReference type="ARBA" id="ARBA00022555"/>
    </source>
</evidence>
<dbReference type="SUPFAM" id="SSF50249">
    <property type="entry name" value="Nucleic acid-binding proteins"/>
    <property type="match status" value="1"/>
</dbReference>
<dbReference type="InterPro" id="IPR002547">
    <property type="entry name" value="tRNA-bd_dom"/>
</dbReference>
<evidence type="ECO:0000313" key="10">
    <source>
        <dbReference type="Proteomes" id="UP000245768"/>
    </source>
</evidence>
<dbReference type="InParanoid" id="A0A316YUI4"/>
<reference evidence="9 10" key="1">
    <citation type="journal article" date="2018" name="Mol. Biol. Evol.">
        <title>Broad Genomic Sampling Reveals a Smut Pathogenic Ancestry of the Fungal Clade Ustilaginomycotina.</title>
        <authorList>
            <person name="Kijpornyongpan T."/>
            <person name="Mondo S.J."/>
            <person name="Barry K."/>
            <person name="Sandor L."/>
            <person name="Lee J."/>
            <person name="Lipzen A."/>
            <person name="Pangilinan J."/>
            <person name="LaButti K."/>
            <person name="Hainaut M."/>
            <person name="Henrissat B."/>
            <person name="Grigoriev I.V."/>
            <person name="Spatafora J.W."/>
            <person name="Aime M.C."/>
        </authorList>
    </citation>
    <scope>NUCLEOTIDE SEQUENCE [LARGE SCALE GENOMIC DNA]</scope>
    <source>
        <strain evidence="9 10">MCA 4198</strain>
    </source>
</reference>
<dbReference type="GeneID" id="37043279"/>
<protein>
    <submittedName>
        <fullName evidence="9">Nucleic acid-binding protein</fullName>
    </submittedName>
</protein>
<dbReference type="InterPro" id="IPR004046">
    <property type="entry name" value="GST_C"/>
</dbReference>
<feature type="domain" description="TRNA-binding" evidence="8">
    <location>
        <begin position="192"/>
        <end position="298"/>
    </location>
</feature>
<proteinExistence type="predicted"/>
<dbReference type="Gene3D" id="2.40.50.140">
    <property type="entry name" value="Nucleic acid-binding proteins"/>
    <property type="match status" value="1"/>
</dbReference>
<dbReference type="EMBL" id="KZ819635">
    <property type="protein sequence ID" value="PWN92338.1"/>
    <property type="molecule type" value="Genomic_DNA"/>
</dbReference>
<dbReference type="OrthoDB" id="19141at2759"/>
<dbReference type="GO" id="GO:0017102">
    <property type="term" value="C:methionyl glutamyl tRNA synthetase complex"/>
    <property type="evidence" value="ECO:0007669"/>
    <property type="project" value="TreeGrafter"/>
</dbReference>
<keyword evidence="4 6" id="KW-0694">RNA-binding</keyword>
<evidence type="ECO:0000313" key="9">
    <source>
        <dbReference type="EMBL" id="PWN92338.1"/>
    </source>
</evidence>
<dbReference type="CDD" id="cd02799">
    <property type="entry name" value="tRNA_bind_EMAP-II_like"/>
    <property type="match status" value="1"/>
</dbReference>
<evidence type="ECO:0000259" key="8">
    <source>
        <dbReference type="PROSITE" id="PS50886"/>
    </source>
</evidence>
<keyword evidence="2" id="KW-0963">Cytoplasm</keyword>
<dbReference type="FunFam" id="2.40.50.140:FF:000047">
    <property type="entry name" value="tyrosine--tRNA ligase, cytoplasmic isoform X2"/>
    <property type="match status" value="1"/>
</dbReference>
<evidence type="ECO:0000256" key="1">
    <source>
        <dbReference type="ARBA" id="ARBA00004496"/>
    </source>
</evidence>
<dbReference type="AlphaFoldDB" id="A0A316YUI4"/>
<dbReference type="SUPFAM" id="SSF47616">
    <property type="entry name" value="GST C-terminal domain-like"/>
    <property type="match status" value="1"/>
</dbReference>
<dbReference type="Gene3D" id="1.20.1050.10">
    <property type="match status" value="1"/>
</dbReference>
<keyword evidence="10" id="KW-1185">Reference proteome</keyword>
<feature type="region of interest" description="Disordered" evidence="7">
    <location>
        <begin position="140"/>
        <end position="192"/>
    </location>
</feature>
<dbReference type="PANTHER" id="PTHR11586:SF33">
    <property type="entry name" value="AMINOACYL TRNA SYNTHASE COMPLEX-INTERACTING MULTIFUNCTIONAL PROTEIN 1"/>
    <property type="match status" value="1"/>
</dbReference>
<dbReference type="RefSeq" id="XP_025379536.1">
    <property type="nucleotide sequence ID" value="XM_025521363.1"/>
</dbReference>
<dbReference type="InterPro" id="IPR051270">
    <property type="entry name" value="Tyrosine-tRNA_ligase_regulator"/>
</dbReference>
<sequence length="370" mass="38503">MRSHQALDSQLTSLTFLVANTLTLADLALFSSQHKVVASLPASSQHAVPSLVRYVSHISHLAATDARTGPSTVAAGYTAFDPVFEGQPPIERKDLAAEKKQKQQAKVDKAKGAADEAKAQGKPQVAAVAGAAAASSAQGAAAAESGEKQGKKKEKKAKEGGGGGGGGGGAGEGGSGGGKKNKNEPAAPTVPLPSMVDLRVGKILDIKKHPDADSLYLETVDFGEAEGPRTVLSGLVNFVPIEKMQDRFVVGICNLKPQAMRGIKSHAMLLCATHKDGKEHGVEPVAPPEGSVPGERIYIEGYEGMEPEAVLNPKKKIFEAIQPNYATTASFEAAWVGPLPNDLEGEKKMRLIRTAKGVCTAPGYAEATLS</sequence>
<feature type="region of interest" description="Disordered" evidence="7">
    <location>
        <begin position="96"/>
        <end position="120"/>
    </location>
</feature>
<evidence type="ECO:0000256" key="7">
    <source>
        <dbReference type="SAM" id="MobiDB-lite"/>
    </source>
</evidence>
<dbReference type="Pfam" id="PF01588">
    <property type="entry name" value="tRNA_bind"/>
    <property type="match status" value="1"/>
</dbReference>
<dbReference type="Proteomes" id="UP000245768">
    <property type="component" value="Unassembled WGS sequence"/>
</dbReference>
<dbReference type="InterPro" id="IPR036282">
    <property type="entry name" value="Glutathione-S-Trfase_C_sf"/>
</dbReference>
<organism evidence="9 10">
    <name type="scientific">Acaromyces ingoldii</name>
    <dbReference type="NCBI Taxonomy" id="215250"/>
    <lineage>
        <taxon>Eukaryota</taxon>
        <taxon>Fungi</taxon>
        <taxon>Dikarya</taxon>
        <taxon>Basidiomycota</taxon>
        <taxon>Ustilaginomycotina</taxon>
        <taxon>Exobasidiomycetes</taxon>
        <taxon>Exobasidiales</taxon>
        <taxon>Cryptobasidiaceae</taxon>
        <taxon>Acaromyces</taxon>
    </lineage>
</organism>
<gene>
    <name evidence="9" type="ORF">FA10DRAFT_266117</name>
</gene>
<evidence type="ECO:0000256" key="5">
    <source>
        <dbReference type="ARBA" id="ARBA00022917"/>
    </source>
</evidence>
<feature type="compositionally biased region" description="Basic and acidic residues" evidence="7">
    <location>
        <begin position="96"/>
        <end position="119"/>
    </location>
</feature>
<dbReference type="InterPro" id="IPR012340">
    <property type="entry name" value="NA-bd_OB-fold"/>
</dbReference>
<dbReference type="PROSITE" id="PS50886">
    <property type="entry name" value="TRBD"/>
    <property type="match status" value="1"/>
</dbReference>
<feature type="compositionally biased region" description="Gly residues" evidence="7">
    <location>
        <begin position="160"/>
        <end position="178"/>
    </location>
</feature>
<name>A0A316YUI4_9BASI</name>
<dbReference type="PANTHER" id="PTHR11586">
    <property type="entry name" value="TRNA-AMINOACYLATION COFACTOR ARC1 FAMILY MEMBER"/>
    <property type="match status" value="1"/>
</dbReference>
<dbReference type="GO" id="GO:0000049">
    <property type="term" value="F:tRNA binding"/>
    <property type="evidence" value="ECO:0007669"/>
    <property type="project" value="UniProtKB-UniRule"/>
</dbReference>
<keyword evidence="5" id="KW-0648">Protein biosynthesis</keyword>
<dbReference type="STRING" id="215250.A0A316YUI4"/>